<gene>
    <name evidence="4" type="ORF">JKL49_10590</name>
</gene>
<protein>
    <submittedName>
        <fullName evidence="4">Patatin-like phospholipase family protein</fullName>
    </submittedName>
</protein>
<dbReference type="EMBL" id="CP068570">
    <property type="protein sequence ID" value="QQZ51421.1"/>
    <property type="molecule type" value="Genomic_DNA"/>
</dbReference>
<dbReference type="AlphaFoldDB" id="A0A974SA08"/>
<evidence type="ECO:0000256" key="2">
    <source>
        <dbReference type="PROSITE-ProRule" id="PRU01161"/>
    </source>
</evidence>
<sequence>MGALRELVRAGERPDFLVGASVGALNACFFACAPDASGVEQLESIWCKLRRSDIFPVGFAGVLRMLGRGSLFDSRHLRTLVERNLPIRDLEQAKLPVHVVATNLSGATVVLSRGPRRKPCWQARRYRSHFRPCGSATTI</sequence>
<feature type="domain" description="PNPLA" evidence="3">
    <location>
        <begin position="1"/>
        <end position="139"/>
    </location>
</feature>
<proteinExistence type="predicted"/>
<dbReference type="Pfam" id="PF01734">
    <property type="entry name" value="Patatin"/>
    <property type="match status" value="1"/>
</dbReference>
<dbReference type="Gene3D" id="3.40.1090.10">
    <property type="entry name" value="Cytosolic phospholipase A2 catalytic domain"/>
    <property type="match status" value="1"/>
</dbReference>
<comment type="caution">
    <text evidence="2">Lacks conserved residue(s) required for the propagation of feature annotation.</text>
</comment>
<evidence type="ECO:0000256" key="1">
    <source>
        <dbReference type="ARBA" id="ARBA00023098"/>
    </source>
</evidence>
<evidence type="ECO:0000313" key="4">
    <source>
        <dbReference type="EMBL" id="QQZ51421.1"/>
    </source>
</evidence>
<evidence type="ECO:0000259" key="3">
    <source>
        <dbReference type="PROSITE" id="PS51635"/>
    </source>
</evidence>
<name>A0A974SA08_9CAUL</name>
<dbReference type="InterPro" id="IPR002641">
    <property type="entry name" value="PNPLA_dom"/>
</dbReference>
<reference evidence="4" key="1">
    <citation type="submission" date="2021-01" db="EMBL/GenBank/DDBJ databases">
        <title>Genome sequence of Phenylobacterium sp. 20VBR1 isolated from a valley glaceir, Ny-Alesund, Svalbard.</title>
        <authorList>
            <person name="Thomas F.A."/>
            <person name="Krishnan K.P."/>
            <person name="Sinha R.K."/>
        </authorList>
    </citation>
    <scope>NUCLEOTIDE SEQUENCE</scope>
    <source>
        <strain evidence="4">20VBR1</strain>
    </source>
</reference>
<keyword evidence="1" id="KW-0443">Lipid metabolism</keyword>
<dbReference type="SUPFAM" id="SSF52151">
    <property type="entry name" value="FabD/lysophospholipase-like"/>
    <property type="match status" value="1"/>
</dbReference>
<dbReference type="PROSITE" id="PS51635">
    <property type="entry name" value="PNPLA"/>
    <property type="match status" value="1"/>
</dbReference>
<organism evidence="4">
    <name type="scientific">Phenylobacterium glaciei</name>
    <dbReference type="NCBI Taxonomy" id="2803784"/>
    <lineage>
        <taxon>Bacteria</taxon>
        <taxon>Pseudomonadati</taxon>
        <taxon>Pseudomonadota</taxon>
        <taxon>Alphaproteobacteria</taxon>
        <taxon>Caulobacterales</taxon>
        <taxon>Caulobacteraceae</taxon>
        <taxon>Phenylobacterium</taxon>
    </lineage>
</organism>
<dbReference type="GO" id="GO:0006629">
    <property type="term" value="P:lipid metabolic process"/>
    <property type="evidence" value="ECO:0007669"/>
    <property type="project" value="UniProtKB-KW"/>
</dbReference>
<feature type="short sequence motif" description="GXSXG" evidence="2">
    <location>
        <begin position="19"/>
        <end position="23"/>
    </location>
</feature>
<accession>A0A974SA08</accession>
<dbReference type="InterPro" id="IPR016035">
    <property type="entry name" value="Acyl_Trfase/lysoPLipase"/>
</dbReference>